<comment type="caution">
    <text evidence="2">The sequence shown here is derived from an EMBL/GenBank/DDBJ whole genome shotgun (WGS) entry which is preliminary data.</text>
</comment>
<evidence type="ECO:0000313" key="3">
    <source>
        <dbReference type="Proteomes" id="UP000631181"/>
    </source>
</evidence>
<feature type="region of interest" description="Disordered" evidence="1">
    <location>
        <begin position="1"/>
        <end position="70"/>
    </location>
</feature>
<proteinExistence type="predicted"/>
<dbReference type="AlphaFoldDB" id="A0A8J8W278"/>
<feature type="compositionally biased region" description="Low complexity" evidence="1">
    <location>
        <begin position="7"/>
        <end position="17"/>
    </location>
</feature>
<dbReference type="Proteomes" id="UP000631181">
    <property type="component" value="Unassembled WGS sequence"/>
</dbReference>
<protein>
    <submittedName>
        <fullName evidence="2">Uncharacterized protein</fullName>
    </submittedName>
</protein>
<gene>
    <name evidence="2" type="ORF">PECM_005413</name>
</gene>
<dbReference type="EMBL" id="WIWV01000039">
    <property type="protein sequence ID" value="KAF7716535.1"/>
    <property type="molecule type" value="Genomic_DNA"/>
</dbReference>
<evidence type="ECO:0000256" key="1">
    <source>
        <dbReference type="SAM" id="MobiDB-lite"/>
    </source>
</evidence>
<reference evidence="2" key="1">
    <citation type="journal article" date="2020" name="Front. Microbiol.">
        <title>Gene regulatory networks of Penicillium echinulatum 2HH and Penicillium oxalicum 114-2 inferred by a computational biology approach.</title>
        <authorList>
            <person name="Lenz A.R."/>
            <person name="Galan-Vasquez E."/>
            <person name="Balbinot E."/>
            <person name="De Abreu F.P."/>
            <person name="De Oliveira N.S."/>
            <person name="Da Rosa L.O."/>
            <person name="De Avila E Silva S."/>
            <person name="Camassola M."/>
            <person name="Dillon A.J.P."/>
            <person name="Perez-Rueda E."/>
        </authorList>
    </citation>
    <scope>NUCLEOTIDE SEQUENCE</scope>
    <source>
        <strain evidence="2">S1M29</strain>
    </source>
</reference>
<accession>A0A8J8W278</accession>
<keyword evidence="3" id="KW-1185">Reference proteome</keyword>
<evidence type="ECO:0000313" key="2">
    <source>
        <dbReference type="EMBL" id="KAF7716535.1"/>
    </source>
</evidence>
<feature type="compositionally biased region" description="Basic and acidic residues" evidence="1">
    <location>
        <begin position="59"/>
        <end position="70"/>
    </location>
</feature>
<name>A0A8J8W278_9EURO</name>
<sequence>MSYQQHQYPPNAYQQPGYGPPPGEYGGYPQQGYPPPQGYHPGYNQGPPPPAFQQQAPPPEKKDRGCLGAW</sequence>
<organism evidence="2 3">
    <name type="scientific">Penicillium ucsense</name>
    <dbReference type="NCBI Taxonomy" id="2839758"/>
    <lineage>
        <taxon>Eukaryota</taxon>
        <taxon>Fungi</taxon>
        <taxon>Dikarya</taxon>
        <taxon>Ascomycota</taxon>
        <taxon>Pezizomycotina</taxon>
        <taxon>Eurotiomycetes</taxon>
        <taxon>Eurotiomycetidae</taxon>
        <taxon>Eurotiales</taxon>
        <taxon>Aspergillaceae</taxon>
        <taxon>Penicillium</taxon>
    </lineage>
</organism>